<dbReference type="AlphaFoldDB" id="A0A1H9DV58"/>
<evidence type="ECO:0000259" key="1">
    <source>
        <dbReference type="PROSITE" id="PS50851"/>
    </source>
</evidence>
<dbReference type="OrthoDB" id="5565759at2"/>
<gene>
    <name evidence="2" type="ORF">SAMN05421693_11917</name>
</gene>
<dbReference type="SUPFAM" id="SSF50341">
    <property type="entry name" value="CheW-like"/>
    <property type="match status" value="1"/>
</dbReference>
<dbReference type="GO" id="GO:0006935">
    <property type="term" value="P:chemotaxis"/>
    <property type="evidence" value="ECO:0007669"/>
    <property type="project" value="InterPro"/>
</dbReference>
<evidence type="ECO:0000313" key="3">
    <source>
        <dbReference type="Proteomes" id="UP000199496"/>
    </source>
</evidence>
<accession>A0A1H9DV58</accession>
<reference evidence="2 3" key="1">
    <citation type="submission" date="2016-10" db="EMBL/GenBank/DDBJ databases">
        <authorList>
            <person name="de Groot N.N."/>
        </authorList>
    </citation>
    <scope>NUCLEOTIDE SEQUENCE [LARGE SCALE GENOMIC DNA]</scope>
    <source>
        <strain evidence="2 3">B7-7</strain>
    </source>
</reference>
<sequence>MNQDARPERSEKQQRLLVVDEPKALTAYLDDLLQEIADVEPLPPVVEVSPPPPPPAPAPVKATVTPIKPVVATPPPPAPPPRQDVPPAWGQVPFQCLLFRLGGLALAVPLVKLTGIMTMPRDITPMPGHSPMFLGLVNHHGRKVKVVDIGAHVLPPDRQAQKPPPANLILIDEGRWGLACDRVEETLMLTPDLVRWRSPSGRRPWLSGTVIKHLCAIIDVDFLARTLEQGDWG</sequence>
<organism evidence="2 3">
    <name type="scientific">Ectothiorhodospira magna</name>
    <dbReference type="NCBI Taxonomy" id="867345"/>
    <lineage>
        <taxon>Bacteria</taxon>
        <taxon>Pseudomonadati</taxon>
        <taxon>Pseudomonadota</taxon>
        <taxon>Gammaproteobacteria</taxon>
        <taxon>Chromatiales</taxon>
        <taxon>Ectothiorhodospiraceae</taxon>
        <taxon>Ectothiorhodospira</taxon>
    </lineage>
</organism>
<evidence type="ECO:0000313" key="2">
    <source>
        <dbReference type="EMBL" id="SEQ17354.1"/>
    </source>
</evidence>
<dbReference type="STRING" id="867345.SAMN05421693_11917"/>
<name>A0A1H9DV58_9GAMM</name>
<feature type="domain" description="CheW-like" evidence="1">
    <location>
        <begin position="93"/>
        <end position="229"/>
    </location>
</feature>
<dbReference type="Gene3D" id="2.30.30.40">
    <property type="entry name" value="SH3 Domains"/>
    <property type="match status" value="1"/>
</dbReference>
<keyword evidence="3" id="KW-1185">Reference proteome</keyword>
<dbReference type="PROSITE" id="PS50851">
    <property type="entry name" value="CHEW"/>
    <property type="match status" value="1"/>
</dbReference>
<dbReference type="Pfam" id="PF01584">
    <property type="entry name" value="CheW"/>
    <property type="match status" value="1"/>
</dbReference>
<dbReference type="EMBL" id="FOFO01000019">
    <property type="protein sequence ID" value="SEQ17354.1"/>
    <property type="molecule type" value="Genomic_DNA"/>
</dbReference>
<dbReference type="SMART" id="SM00260">
    <property type="entry name" value="CheW"/>
    <property type="match status" value="1"/>
</dbReference>
<dbReference type="Gene3D" id="2.40.50.180">
    <property type="entry name" value="CheA-289, Domain 4"/>
    <property type="match status" value="1"/>
</dbReference>
<dbReference type="InterPro" id="IPR002545">
    <property type="entry name" value="CheW-lke_dom"/>
</dbReference>
<protein>
    <submittedName>
        <fullName evidence="2">Purine-binding chemotaxis protein CheW</fullName>
    </submittedName>
</protein>
<proteinExistence type="predicted"/>
<dbReference type="RefSeq" id="WP_090207531.1">
    <property type="nucleotide sequence ID" value="NZ_FOFO01000019.1"/>
</dbReference>
<dbReference type="Proteomes" id="UP000199496">
    <property type="component" value="Unassembled WGS sequence"/>
</dbReference>
<dbReference type="GO" id="GO:0007165">
    <property type="term" value="P:signal transduction"/>
    <property type="evidence" value="ECO:0007669"/>
    <property type="project" value="InterPro"/>
</dbReference>
<dbReference type="InterPro" id="IPR036061">
    <property type="entry name" value="CheW-like_dom_sf"/>
</dbReference>